<reference evidence="5 6" key="1">
    <citation type="submission" date="2019-06" db="EMBL/GenBank/DDBJ databases">
        <title>Saccharibacillus brassicae sp. nov., an endophytic bacterium isolated from Chinese cabbage seeds (Brassica pekinensis).</title>
        <authorList>
            <person name="Jiang L."/>
            <person name="Lee J."/>
            <person name="Kim S.W."/>
        </authorList>
    </citation>
    <scope>NUCLEOTIDE SEQUENCE [LARGE SCALE GENOMIC DNA]</scope>
    <source>
        <strain evidence="6">KCTC 43072 / ATSA2</strain>
    </source>
</reference>
<evidence type="ECO:0000313" key="6">
    <source>
        <dbReference type="Proteomes" id="UP000316968"/>
    </source>
</evidence>
<evidence type="ECO:0000259" key="4">
    <source>
        <dbReference type="Pfam" id="PF00496"/>
    </source>
</evidence>
<sequence>MTNPVTESIAATDRFPASPKRRFRLSCALGALALALTTTLAGCGSSSGASTAQAAAGSSGAAASAPVQGGELTYALATSPDTLDPRRSGLAVSVRVFGALYDTLLVRKADGSLGPSLATEWEASGDGLSYTLKLKPGVKFQDGTPFNAEAVKYNFDSIIDPQTKAANALALLRPYKSSEVVDEYTIKLNLETPSQAFLGNLSQGMLSLVSPTAAQKDGENFGKNPVGTGPFKFVGWSENAEIKLARNPDYVWGSEEAKNTGAPYLDTLTFKIVPEEATRIGGVQSGQVLAAETVPPQNVVALQNDPNAQLLQTNTIGFPYTLFFNLEHEPWNELKARQAVQYAVDLDSIVKTLYLGTYERASSSITPGILGYDESLEGKIKPDPAKANALLDELGWIKGADGIRAKDGKKLTLHYVDGSPNREKRNDIAAMIREQLKAIGIETEVEITQDIATVVYQNWDYDLYGNSQVNSDPNGLTSFYRSAGEGRRTLSGLSDPQVDAWLDEGAVEPDEAKRAELYKKVQQYISDQALILPVYVFPYTVAASRSVQGLTFDPFGYPIFNDAYLNK</sequence>
<dbReference type="Pfam" id="PF00496">
    <property type="entry name" value="SBP_bac_5"/>
    <property type="match status" value="1"/>
</dbReference>
<dbReference type="PIRSF" id="PIRSF002741">
    <property type="entry name" value="MppA"/>
    <property type="match status" value="1"/>
</dbReference>
<keyword evidence="3" id="KW-0732">Signal</keyword>
<protein>
    <submittedName>
        <fullName evidence="5">ABC transporter substrate-binding protein</fullName>
    </submittedName>
</protein>
<proteinExistence type="inferred from homology"/>
<dbReference type="GO" id="GO:1904680">
    <property type="term" value="F:peptide transmembrane transporter activity"/>
    <property type="evidence" value="ECO:0007669"/>
    <property type="project" value="TreeGrafter"/>
</dbReference>
<evidence type="ECO:0000256" key="1">
    <source>
        <dbReference type="ARBA" id="ARBA00005695"/>
    </source>
</evidence>
<dbReference type="InterPro" id="IPR039424">
    <property type="entry name" value="SBP_5"/>
</dbReference>
<dbReference type="Gene3D" id="3.90.76.10">
    <property type="entry name" value="Dipeptide-binding Protein, Domain 1"/>
    <property type="match status" value="1"/>
</dbReference>
<dbReference type="InterPro" id="IPR030678">
    <property type="entry name" value="Peptide/Ni-bd"/>
</dbReference>
<feature type="domain" description="Solute-binding protein family 5" evidence="4">
    <location>
        <begin position="114"/>
        <end position="485"/>
    </location>
</feature>
<dbReference type="GO" id="GO:0043190">
    <property type="term" value="C:ATP-binding cassette (ABC) transporter complex"/>
    <property type="evidence" value="ECO:0007669"/>
    <property type="project" value="InterPro"/>
</dbReference>
<accession>A0A4Y6URN2</accession>
<organism evidence="5 6">
    <name type="scientific">Saccharibacillus brassicae</name>
    <dbReference type="NCBI Taxonomy" id="2583377"/>
    <lineage>
        <taxon>Bacteria</taxon>
        <taxon>Bacillati</taxon>
        <taxon>Bacillota</taxon>
        <taxon>Bacilli</taxon>
        <taxon>Bacillales</taxon>
        <taxon>Paenibacillaceae</taxon>
        <taxon>Saccharibacillus</taxon>
    </lineage>
</organism>
<dbReference type="OrthoDB" id="9796817at2"/>
<dbReference type="PANTHER" id="PTHR30290">
    <property type="entry name" value="PERIPLASMIC BINDING COMPONENT OF ABC TRANSPORTER"/>
    <property type="match status" value="1"/>
</dbReference>
<dbReference type="Gene3D" id="3.10.105.10">
    <property type="entry name" value="Dipeptide-binding Protein, Domain 3"/>
    <property type="match status" value="1"/>
</dbReference>
<dbReference type="RefSeq" id="WP_141445809.1">
    <property type="nucleotide sequence ID" value="NZ_CP041217.1"/>
</dbReference>
<dbReference type="EMBL" id="CP041217">
    <property type="protein sequence ID" value="QDH19420.1"/>
    <property type="molecule type" value="Genomic_DNA"/>
</dbReference>
<gene>
    <name evidence="5" type="ORF">FFV09_00230</name>
</gene>
<dbReference type="Proteomes" id="UP000316968">
    <property type="component" value="Chromosome"/>
</dbReference>
<dbReference type="CDD" id="cd08492">
    <property type="entry name" value="PBP2_NikA_DppA_OppA_like_15"/>
    <property type="match status" value="1"/>
</dbReference>
<dbReference type="KEGG" id="saca:FFV09_00230"/>
<dbReference type="SUPFAM" id="SSF53850">
    <property type="entry name" value="Periplasmic binding protein-like II"/>
    <property type="match status" value="1"/>
</dbReference>
<dbReference type="InterPro" id="IPR000914">
    <property type="entry name" value="SBP_5_dom"/>
</dbReference>
<keyword evidence="2" id="KW-0813">Transport</keyword>
<dbReference type="Gene3D" id="3.40.190.10">
    <property type="entry name" value="Periplasmic binding protein-like II"/>
    <property type="match status" value="1"/>
</dbReference>
<dbReference type="AlphaFoldDB" id="A0A4Y6URN2"/>
<evidence type="ECO:0000256" key="2">
    <source>
        <dbReference type="ARBA" id="ARBA00022448"/>
    </source>
</evidence>
<comment type="similarity">
    <text evidence="1">Belongs to the bacterial solute-binding protein 5 family.</text>
</comment>
<dbReference type="GO" id="GO:0042597">
    <property type="term" value="C:periplasmic space"/>
    <property type="evidence" value="ECO:0007669"/>
    <property type="project" value="UniProtKB-ARBA"/>
</dbReference>
<keyword evidence="6" id="KW-1185">Reference proteome</keyword>
<dbReference type="PANTHER" id="PTHR30290:SF9">
    <property type="entry name" value="OLIGOPEPTIDE-BINDING PROTEIN APPA"/>
    <property type="match status" value="1"/>
</dbReference>
<evidence type="ECO:0000313" key="5">
    <source>
        <dbReference type="EMBL" id="QDH19420.1"/>
    </source>
</evidence>
<name>A0A4Y6URN2_SACBS</name>
<dbReference type="GO" id="GO:0015833">
    <property type="term" value="P:peptide transport"/>
    <property type="evidence" value="ECO:0007669"/>
    <property type="project" value="TreeGrafter"/>
</dbReference>
<evidence type="ECO:0000256" key="3">
    <source>
        <dbReference type="ARBA" id="ARBA00022729"/>
    </source>
</evidence>